<feature type="domain" description="Syndecan/Neurexin" evidence="15">
    <location>
        <begin position="215"/>
        <end position="275"/>
    </location>
</feature>
<comment type="similarity">
    <text evidence="3">Belongs to the neurexin family.</text>
</comment>
<dbReference type="GeneID" id="103388441"/>
<dbReference type="STRING" id="244447.ENSCSEP00000007851"/>
<evidence type="ECO:0000256" key="2">
    <source>
        <dbReference type="ARBA" id="ARBA00005343"/>
    </source>
</evidence>
<dbReference type="GO" id="GO:0009986">
    <property type="term" value="C:cell surface"/>
    <property type="evidence" value="ECO:0007669"/>
    <property type="project" value="TreeGrafter"/>
</dbReference>
<proteinExistence type="inferred from homology"/>
<keyword evidence="8 13" id="KW-0472">Membrane</keyword>
<feature type="region of interest" description="Disordered" evidence="12">
    <location>
        <begin position="89"/>
        <end position="158"/>
    </location>
</feature>
<keyword evidence="6 11" id="KW-0654">Proteoglycan</keyword>
<reference evidence="16" key="2">
    <citation type="submission" date="2025-08" db="UniProtKB">
        <authorList>
            <consortium name="Ensembl"/>
        </authorList>
    </citation>
    <scope>IDENTIFICATION</scope>
</reference>
<dbReference type="GeneTree" id="ENSGT00940000157222"/>
<evidence type="ECO:0000259" key="15">
    <source>
        <dbReference type="Pfam" id="PF01034"/>
    </source>
</evidence>
<comment type="function">
    <text evidence="11">Cell surface proteoglycan.</text>
</comment>
<keyword evidence="4 11" id="KW-0812">Transmembrane</keyword>
<accession>A0A3P8V419</accession>
<dbReference type="GO" id="GO:0016477">
    <property type="term" value="P:cell migration"/>
    <property type="evidence" value="ECO:0007669"/>
    <property type="project" value="TreeGrafter"/>
</dbReference>
<dbReference type="Pfam" id="PF01034">
    <property type="entry name" value="Syndecan"/>
    <property type="match status" value="1"/>
</dbReference>
<dbReference type="InParanoid" id="A0A3P8V419"/>
<evidence type="ECO:0000256" key="7">
    <source>
        <dbReference type="ARBA" id="ARBA00022989"/>
    </source>
</evidence>
<keyword evidence="7 13" id="KW-1133">Transmembrane helix</keyword>
<evidence type="ECO:0000256" key="6">
    <source>
        <dbReference type="ARBA" id="ARBA00022974"/>
    </source>
</evidence>
<keyword evidence="10 11" id="KW-0357">Heparan sulfate</keyword>
<evidence type="ECO:0000256" key="8">
    <source>
        <dbReference type="ARBA" id="ARBA00023136"/>
    </source>
</evidence>
<protein>
    <recommendedName>
        <fullName evidence="11">Syndecan</fullName>
    </recommendedName>
</protein>
<comment type="subcellular location">
    <subcellularLocation>
        <location evidence="1 11">Membrane</location>
        <topology evidence="1 11">Single-pass type I membrane protein</topology>
    </subcellularLocation>
</comment>
<evidence type="ECO:0000313" key="16">
    <source>
        <dbReference type="Ensembl" id="ENSCSEP00000007851.1"/>
    </source>
</evidence>
<evidence type="ECO:0000256" key="14">
    <source>
        <dbReference type="SAM" id="SignalP"/>
    </source>
</evidence>
<organism evidence="16 17">
    <name type="scientific">Cynoglossus semilaevis</name>
    <name type="common">Tongue sole</name>
    <dbReference type="NCBI Taxonomy" id="244447"/>
    <lineage>
        <taxon>Eukaryota</taxon>
        <taxon>Metazoa</taxon>
        <taxon>Chordata</taxon>
        <taxon>Craniata</taxon>
        <taxon>Vertebrata</taxon>
        <taxon>Euteleostomi</taxon>
        <taxon>Actinopterygii</taxon>
        <taxon>Neopterygii</taxon>
        <taxon>Teleostei</taxon>
        <taxon>Neoteleostei</taxon>
        <taxon>Acanthomorphata</taxon>
        <taxon>Carangaria</taxon>
        <taxon>Pleuronectiformes</taxon>
        <taxon>Pleuronectoidei</taxon>
        <taxon>Cynoglossidae</taxon>
        <taxon>Cynoglossinae</taxon>
        <taxon>Cynoglossus</taxon>
    </lineage>
</organism>
<dbReference type="GO" id="GO:0016020">
    <property type="term" value="C:membrane"/>
    <property type="evidence" value="ECO:0007669"/>
    <property type="project" value="UniProtKB-SubCell"/>
</dbReference>
<evidence type="ECO:0000256" key="13">
    <source>
        <dbReference type="SAM" id="Phobius"/>
    </source>
</evidence>
<evidence type="ECO:0000256" key="12">
    <source>
        <dbReference type="SAM" id="MobiDB-lite"/>
    </source>
</evidence>
<dbReference type="OrthoDB" id="10044468at2759"/>
<dbReference type="RefSeq" id="XP_008321630.1">
    <property type="nucleotide sequence ID" value="XM_008323408.3"/>
</dbReference>
<evidence type="ECO:0000256" key="3">
    <source>
        <dbReference type="ARBA" id="ARBA00010241"/>
    </source>
</evidence>
<feature type="region of interest" description="Disordered" evidence="12">
    <location>
        <begin position="41"/>
        <end position="65"/>
    </location>
</feature>
<feature type="compositionally biased region" description="Low complexity" evidence="12">
    <location>
        <begin position="146"/>
        <end position="158"/>
    </location>
</feature>
<dbReference type="InterPro" id="IPR001050">
    <property type="entry name" value="Syndecan"/>
</dbReference>
<evidence type="ECO:0000256" key="10">
    <source>
        <dbReference type="ARBA" id="ARBA00023207"/>
    </source>
</evidence>
<dbReference type="PROSITE" id="PS00964">
    <property type="entry name" value="SYNDECAN"/>
    <property type="match status" value="1"/>
</dbReference>
<dbReference type="OMA" id="LYIEEPG"/>
<evidence type="ECO:0000256" key="5">
    <source>
        <dbReference type="ARBA" id="ARBA00022729"/>
    </source>
</evidence>
<dbReference type="PANTHER" id="PTHR10915">
    <property type="entry name" value="SYNDECAN"/>
    <property type="match status" value="1"/>
</dbReference>
<feature type="chain" id="PRO_5017933489" description="Syndecan" evidence="14">
    <location>
        <begin position="16"/>
        <end position="277"/>
    </location>
</feature>
<evidence type="ECO:0000256" key="4">
    <source>
        <dbReference type="ARBA" id="ARBA00022692"/>
    </source>
</evidence>
<dbReference type="KEGG" id="csem:103388441"/>
<dbReference type="InterPro" id="IPR030479">
    <property type="entry name" value="Syndecan_CS"/>
</dbReference>
<reference evidence="16 17" key="1">
    <citation type="journal article" date="2014" name="Nat. Genet.">
        <title>Whole-genome sequence of a flatfish provides insights into ZW sex chromosome evolution and adaptation to a benthic lifestyle.</title>
        <authorList>
            <person name="Chen S."/>
            <person name="Zhang G."/>
            <person name="Shao C."/>
            <person name="Huang Q."/>
            <person name="Liu G."/>
            <person name="Zhang P."/>
            <person name="Song W."/>
            <person name="An N."/>
            <person name="Chalopin D."/>
            <person name="Volff J.N."/>
            <person name="Hong Y."/>
            <person name="Li Q."/>
            <person name="Sha Z."/>
            <person name="Zhou H."/>
            <person name="Xie M."/>
            <person name="Yu Q."/>
            <person name="Liu Y."/>
            <person name="Xiang H."/>
            <person name="Wang N."/>
            <person name="Wu K."/>
            <person name="Yang C."/>
            <person name="Zhou Q."/>
            <person name="Liao X."/>
            <person name="Yang L."/>
            <person name="Hu Q."/>
            <person name="Zhang J."/>
            <person name="Meng L."/>
            <person name="Jin L."/>
            <person name="Tian Y."/>
            <person name="Lian J."/>
            <person name="Yang J."/>
            <person name="Miao G."/>
            <person name="Liu S."/>
            <person name="Liang Z."/>
            <person name="Yan F."/>
            <person name="Li Y."/>
            <person name="Sun B."/>
            <person name="Zhang H."/>
            <person name="Zhang J."/>
            <person name="Zhu Y."/>
            <person name="Du M."/>
            <person name="Zhao Y."/>
            <person name="Schartl M."/>
            <person name="Tang Q."/>
            <person name="Wang J."/>
        </authorList>
    </citation>
    <scope>NUCLEOTIDE SEQUENCE</scope>
</reference>
<reference evidence="16" key="3">
    <citation type="submission" date="2025-09" db="UniProtKB">
        <authorList>
            <consortium name="Ensembl"/>
        </authorList>
    </citation>
    <scope>IDENTIFICATION</scope>
</reference>
<keyword evidence="5 14" id="KW-0732">Signal</keyword>
<feature type="compositionally biased region" description="Basic and acidic residues" evidence="12">
    <location>
        <begin position="113"/>
        <end position="134"/>
    </location>
</feature>
<evidence type="ECO:0000313" key="17">
    <source>
        <dbReference type="Proteomes" id="UP000265120"/>
    </source>
</evidence>
<evidence type="ECO:0000256" key="1">
    <source>
        <dbReference type="ARBA" id="ARBA00004479"/>
    </source>
</evidence>
<comment type="similarity">
    <text evidence="2 11">Belongs to the syndecan proteoglycan family.</text>
</comment>
<feature type="compositionally biased region" description="Acidic residues" evidence="12">
    <location>
        <begin position="47"/>
        <end position="57"/>
    </location>
</feature>
<keyword evidence="9 11" id="KW-0325">Glycoprotein</keyword>
<dbReference type="PANTHER" id="PTHR10915:SF6">
    <property type="entry name" value="SYNDECAN-2"/>
    <property type="match status" value="1"/>
</dbReference>
<evidence type="ECO:0000256" key="9">
    <source>
        <dbReference type="ARBA" id="ARBA00023180"/>
    </source>
</evidence>
<feature type="transmembrane region" description="Helical" evidence="13">
    <location>
        <begin position="221"/>
        <end position="245"/>
    </location>
</feature>
<feature type="signal peptide" evidence="14">
    <location>
        <begin position="1"/>
        <end position="15"/>
    </location>
</feature>
<name>A0A3P8V419_CYNSE</name>
<dbReference type="Proteomes" id="UP000265120">
    <property type="component" value="Chromosome 13"/>
</dbReference>
<evidence type="ECO:0000256" key="11">
    <source>
        <dbReference type="RuleBase" id="RU000649"/>
    </source>
</evidence>
<sequence>MRNLWLLFLVGLATGFIGEKKLLVSSQSPLSAADDLYLEGRTSGDLPIDDEDGDDDGSGSGSGDYDFVYADKEELIRRILNFSRTTVSKELEPAQPQPSAQSPHIPTTTAADSHVHIVTEKTKPDEDNREEKVPDVVPTAERSTEHTSTTSAASETTTTTVSVDIGVVKEHEEDNSLDRWDITTPGEILIQEENNEVWGRDKRIKNAEEVTSENMWERTEVLAAVIACGVVGFLCAVFLLLLLAYRMKKKDEGSYDLGDTKLSTTVYHKAPTKEFYA</sequence>
<keyword evidence="17" id="KW-1185">Reference proteome</keyword>
<dbReference type="Ensembl" id="ENSCSET00000007936.1">
    <property type="protein sequence ID" value="ENSCSEP00000007851.1"/>
    <property type="gene ID" value="ENSCSEG00000005055.1"/>
</dbReference>
<feature type="compositionally biased region" description="Low complexity" evidence="12">
    <location>
        <begin position="93"/>
        <end position="103"/>
    </location>
</feature>
<dbReference type="AlphaFoldDB" id="A0A3P8V419"/>
<dbReference type="InterPro" id="IPR027789">
    <property type="entry name" value="Syndecan/Neurexin_dom"/>
</dbReference>